<dbReference type="EMBL" id="LDPZ01000031">
    <property type="protein sequence ID" value="KTQ92667.1"/>
    <property type="molecule type" value="Genomic_DNA"/>
</dbReference>
<sequence length="216" mass="24915">MTIIDELTADLDWRETELALMKVFLQRRDFSPKQHEVLTRAAWSLLYSHYEGFCKFSLTLYFENIANTQKSCIVLPAKTKTFAMTKEIKRLKNLPAEDFISSLEQFTNGPIACAPEFPDVDTKSNLWPNVLEELLEYADIKCPAVDHNRQLLKSLVTSRNGIAHGEKIFEEITKYQAMENAVYQVLYELAFAIETRLQNKPFKAEDDAQGCLFDFL</sequence>
<evidence type="ECO:0000259" key="1">
    <source>
        <dbReference type="Pfam" id="PF18737"/>
    </source>
</evidence>
<evidence type="ECO:0000313" key="2">
    <source>
        <dbReference type="EMBL" id="KTQ92667.1"/>
    </source>
</evidence>
<dbReference type="AlphaFoldDB" id="A0A175R8A3"/>
<dbReference type="Pfam" id="PF18737">
    <property type="entry name" value="HEPN_MAE_28990"/>
    <property type="match status" value="1"/>
</dbReference>
<dbReference type="InterPro" id="IPR040788">
    <property type="entry name" value="HEPN_MAE_28990"/>
</dbReference>
<comment type="caution">
    <text evidence="2">The sequence shown here is derived from an EMBL/GenBank/DDBJ whole genome shotgun (WGS) entry which is preliminary data.</text>
</comment>
<accession>A0A175R8A3</accession>
<dbReference type="RefSeq" id="WP_153005449.1">
    <property type="nucleotide sequence ID" value="NZ_LDPZ01000031.1"/>
</dbReference>
<gene>
    <name evidence="2" type="ORF">NS226_15365</name>
</gene>
<organism evidence="2 3">
    <name type="scientific">Aureimonas ureilytica</name>
    <dbReference type="NCBI Taxonomy" id="401562"/>
    <lineage>
        <taxon>Bacteria</taxon>
        <taxon>Pseudomonadati</taxon>
        <taxon>Pseudomonadota</taxon>
        <taxon>Alphaproteobacteria</taxon>
        <taxon>Hyphomicrobiales</taxon>
        <taxon>Aurantimonadaceae</taxon>
        <taxon>Aureimonas</taxon>
    </lineage>
</organism>
<dbReference type="Proteomes" id="UP000078272">
    <property type="component" value="Unassembled WGS sequence"/>
</dbReference>
<proteinExistence type="predicted"/>
<dbReference type="OrthoDB" id="4111339at2"/>
<feature type="domain" description="MAE-28990/MAE-18760-like HEPN" evidence="1">
    <location>
        <begin position="5"/>
        <end position="202"/>
    </location>
</feature>
<protein>
    <recommendedName>
        <fullName evidence="1">MAE-28990/MAE-18760-like HEPN domain-containing protein</fullName>
    </recommendedName>
</protein>
<name>A0A175R8A3_9HYPH</name>
<dbReference type="PATRIC" id="fig|401562.3.peg.2779"/>
<evidence type="ECO:0000313" key="3">
    <source>
        <dbReference type="Proteomes" id="UP000078272"/>
    </source>
</evidence>
<reference evidence="2 3" key="1">
    <citation type="journal article" date="2016" name="Front. Microbiol.">
        <title>Genomic Resource of Rice Seed Associated Bacteria.</title>
        <authorList>
            <person name="Midha S."/>
            <person name="Bansal K."/>
            <person name="Sharma S."/>
            <person name="Kumar N."/>
            <person name="Patil P.P."/>
            <person name="Chaudhry V."/>
            <person name="Patil P.B."/>
        </authorList>
    </citation>
    <scope>NUCLEOTIDE SEQUENCE [LARGE SCALE GENOMIC DNA]</scope>
    <source>
        <strain evidence="2 3">NS226</strain>
    </source>
</reference>